<evidence type="ECO:0000256" key="3">
    <source>
        <dbReference type="ARBA" id="ARBA00023015"/>
    </source>
</evidence>
<evidence type="ECO:0000313" key="9">
    <source>
        <dbReference type="EMBL" id="CAG5105275.1"/>
    </source>
</evidence>
<dbReference type="PANTHER" id="PTHR10812">
    <property type="entry name" value="TRANSCRIPTION FACTOR AP-2"/>
    <property type="match status" value="1"/>
</dbReference>
<keyword evidence="5" id="KW-0804">Transcription</keyword>
<organism evidence="9 10">
    <name type="scientific">Oikopleura dioica</name>
    <name type="common">Tunicate</name>
    <dbReference type="NCBI Taxonomy" id="34765"/>
    <lineage>
        <taxon>Eukaryota</taxon>
        <taxon>Metazoa</taxon>
        <taxon>Chordata</taxon>
        <taxon>Tunicata</taxon>
        <taxon>Appendicularia</taxon>
        <taxon>Copelata</taxon>
        <taxon>Oikopleuridae</taxon>
        <taxon>Oikopleura</taxon>
    </lineage>
</organism>
<dbReference type="InterPro" id="IPR004979">
    <property type="entry name" value="TF_AP2"/>
</dbReference>
<keyword evidence="3" id="KW-0805">Transcription regulation</keyword>
<dbReference type="InterPro" id="IPR013854">
    <property type="entry name" value="TF_AP2_C"/>
</dbReference>
<evidence type="ECO:0000256" key="5">
    <source>
        <dbReference type="ARBA" id="ARBA00023163"/>
    </source>
</evidence>
<sequence>MTLMELNENVQQLSNQNSQNIPGMDQQQQRIGTKRERVDVVMKENDGQDQNQQVVQQEKRQRTVVTTEEQQFQQDAVRYQELPEGTEIRQVSGDGQTVQLSTGQQGRIIQVELTNPDGSSNGVQQVLVYEPTGEQGETKYVDEEGNDYQPPYFPPQDGNGNQFQFQQQFADGQQYQHAIMIGEDGQQILTEEGGTRIIVGNNDNYIVTQDGLLQTVDGQQVIMMSESMEGSDVVNGEEQQQQMQNGTIQQVDGSVIRRIPSGAIVIKGQRDGKPDSRGSSDVNDPSGVFCHVPGRLSLLSSTSKYKVTLAEIQRRLSPPECLNASLLGGVLRRAKSKDGGKRLRERLDKIGLSLPAGRRKAANVTLLTSLVEGEAVHLARDFGYVCETEFPAKQLAEYVCRQHNDPEIVHTRKNMCLATKNIVKELQDLLTQDRSPIGNTKPTPVLDQCIQKPLSQFSAITHGFGTPGICAALTALQHYLTEMLRQHDKPMSLSYSHDKPQSLSYNKQKDMSSIVKHDKM</sequence>
<evidence type="ECO:0000256" key="2">
    <source>
        <dbReference type="ARBA" id="ARBA00007770"/>
    </source>
</evidence>
<feature type="compositionally biased region" description="Basic and acidic residues" evidence="7">
    <location>
        <begin position="507"/>
        <end position="520"/>
    </location>
</feature>
<evidence type="ECO:0000256" key="7">
    <source>
        <dbReference type="SAM" id="MobiDB-lite"/>
    </source>
</evidence>
<comment type="similarity">
    <text evidence="2">Belongs to the AP-2 family.</text>
</comment>
<protein>
    <submittedName>
        <fullName evidence="9">Oidioi.mRNA.OKI2018_I69.chr1.g1983.t2.cds</fullName>
    </submittedName>
</protein>
<feature type="domain" description="Transcription factor AP-2 C-terminal" evidence="8">
    <location>
        <begin position="289"/>
        <end position="483"/>
    </location>
</feature>
<evidence type="ECO:0000256" key="1">
    <source>
        <dbReference type="ARBA" id="ARBA00004123"/>
    </source>
</evidence>
<dbReference type="PANTHER" id="PTHR10812:SF17">
    <property type="entry name" value="TRANSCRIPTION FACTOR AP-2, ISOFORM D"/>
    <property type="match status" value="1"/>
</dbReference>
<keyword evidence="6" id="KW-0539">Nucleus</keyword>
<reference evidence="9 10" key="1">
    <citation type="submission" date="2021-04" db="EMBL/GenBank/DDBJ databases">
        <authorList>
            <person name="Bliznina A."/>
        </authorList>
    </citation>
    <scope>NUCLEOTIDE SEQUENCE [LARGE SCALE GENOMIC DNA]</scope>
</reference>
<evidence type="ECO:0000256" key="4">
    <source>
        <dbReference type="ARBA" id="ARBA00023125"/>
    </source>
</evidence>
<accession>A0ABN7SRC3</accession>
<feature type="compositionally biased region" description="Basic and acidic residues" evidence="7">
    <location>
        <begin position="268"/>
        <end position="278"/>
    </location>
</feature>
<dbReference type="PRINTS" id="PR01748">
    <property type="entry name" value="AP2TNSCPFCT"/>
</dbReference>
<keyword evidence="4" id="KW-0238">DNA-binding</keyword>
<keyword evidence="10" id="KW-1185">Reference proteome</keyword>
<gene>
    <name evidence="9" type="ORF">OKIOD_LOCUS10748</name>
</gene>
<evidence type="ECO:0000256" key="6">
    <source>
        <dbReference type="ARBA" id="ARBA00023242"/>
    </source>
</evidence>
<proteinExistence type="inferred from homology"/>
<feature type="compositionally biased region" description="Basic and acidic residues" evidence="7">
    <location>
        <begin position="491"/>
        <end position="500"/>
    </location>
</feature>
<dbReference type="Pfam" id="PF03299">
    <property type="entry name" value="TF_AP-2"/>
    <property type="match status" value="1"/>
</dbReference>
<feature type="region of interest" description="Disordered" evidence="7">
    <location>
        <begin position="267"/>
        <end position="286"/>
    </location>
</feature>
<dbReference type="EMBL" id="OU015566">
    <property type="protein sequence ID" value="CAG5105275.1"/>
    <property type="molecule type" value="Genomic_DNA"/>
</dbReference>
<evidence type="ECO:0000259" key="8">
    <source>
        <dbReference type="Pfam" id="PF03299"/>
    </source>
</evidence>
<feature type="region of interest" description="Disordered" evidence="7">
    <location>
        <begin position="491"/>
        <end position="520"/>
    </location>
</feature>
<comment type="subcellular location">
    <subcellularLocation>
        <location evidence="1">Nucleus</location>
    </subcellularLocation>
</comment>
<evidence type="ECO:0000313" key="10">
    <source>
        <dbReference type="Proteomes" id="UP001158576"/>
    </source>
</evidence>
<dbReference type="Proteomes" id="UP001158576">
    <property type="component" value="Chromosome 1"/>
</dbReference>
<name>A0ABN7SRC3_OIKDI</name>